<keyword evidence="1" id="KW-0732">Signal</keyword>
<dbReference type="AlphaFoldDB" id="A0A650EP49"/>
<reference evidence="2" key="1">
    <citation type="journal article" date="2020" name="J. ISSAAS">
        <title>Lactobacilli and other gastrointestinal microbiota of Peromyscus leucopus, reservoir host for agents of Lyme disease and other zoonoses in North America.</title>
        <authorList>
            <person name="Milovic A."/>
            <person name="Bassam K."/>
            <person name="Shao H."/>
            <person name="Chatzistamou I."/>
            <person name="Tufts D.M."/>
            <person name="Diuk-Wasser M."/>
            <person name="Barbour A.G."/>
        </authorList>
    </citation>
    <scope>NUCLEOTIDE SEQUENCE</scope>
    <source>
        <strain evidence="2">LL40</strain>
    </source>
</reference>
<gene>
    <name evidence="2" type="ORF">Firmicute1046_2880</name>
</gene>
<protein>
    <recommendedName>
        <fullName evidence="3">DUF5626 domain-containing protein</fullName>
    </recommendedName>
</protein>
<organism evidence="2">
    <name type="scientific">uncultured Bacillota bacterium</name>
    <dbReference type="NCBI Taxonomy" id="344338"/>
    <lineage>
        <taxon>Bacteria</taxon>
        <taxon>Bacillati</taxon>
        <taxon>Bacillota</taxon>
        <taxon>environmental samples</taxon>
    </lineage>
</organism>
<evidence type="ECO:0008006" key="3">
    <source>
        <dbReference type="Google" id="ProtNLM"/>
    </source>
</evidence>
<evidence type="ECO:0000313" key="2">
    <source>
        <dbReference type="EMBL" id="QGT51212.1"/>
    </source>
</evidence>
<feature type="signal peptide" evidence="1">
    <location>
        <begin position="1"/>
        <end position="22"/>
    </location>
</feature>
<feature type="chain" id="PRO_5024829089" description="DUF5626 domain-containing protein" evidence="1">
    <location>
        <begin position="23"/>
        <end position="159"/>
    </location>
</feature>
<proteinExistence type="predicted"/>
<accession>A0A650EP49</accession>
<evidence type="ECO:0000256" key="1">
    <source>
        <dbReference type="SAM" id="SignalP"/>
    </source>
</evidence>
<sequence>MKKFSSFIIGCLVLFTAVTGFAAPDTVGSWEEGNTYDLISVTNPAYQQDSTFDASYVIEGYGLEGTSVMLYWYDSANDIYRKVYDHGQGYDEAGNPITVYNEASFTLGASGQFKKSAELYSGLNSFLLYAERDGLRQLVKVNITKYNYNFIDIIKSLTN</sequence>
<dbReference type="EMBL" id="MN577573">
    <property type="protein sequence ID" value="QGT51212.1"/>
    <property type="molecule type" value="Genomic_DNA"/>
</dbReference>
<name>A0A650EP49_9FIRM</name>